<name>A0ABU5ETJ6_9BACT</name>
<dbReference type="Proteomes" id="UP001272242">
    <property type="component" value="Unassembled WGS sequence"/>
</dbReference>
<gene>
    <name evidence="2" type="ORF">R5W23_005499</name>
</gene>
<feature type="region of interest" description="Disordered" evidence="1">
    <location>
        <begin position="143"/>
        <end position="191"/>
    </location>
</feature>
<comment type="caution">
    <text evidence="2">The sequence shown here is derived from an EMBL/GenBank/DDBJ whole genome shotgun (WGS) entry which is preliminary data.</text>
</comment>
<evidence type="ECO:0000313" key="3">
    <source>
        <dbReference type="Proteomes" id="UP001272242"/>
    </source>
</evidence>
<proteinExistence type="predicted"/>
<evidence type="ECO:0000313" key="2">
    <source>
        <dbReference type="EMBL" id="MDY3558406.1"/>
    </source>
</evidence>
<evidence type="ECO:0000256" key="1">
    <source>
        <dbReference type="SAM" id="MobiDB-lite"/>
    </source>
</evidence>
<feature type="compositionally biased region" description="Low complexity" evidence="1">
    <location>
        <begin position="154"/>
        <end position="191"/>
    </location>
</feature>
<dbReference type="RefSeq" id="WP_320685335.1">
    <property type="nucleotide sequence ID" value="NZ_JAXBLV010000029.1"/>
</dbReference>
<organism evidence="2 3">
    <name type="scientific">Gemmata algarum</name>
    <dbReference type="NCBI Taxonomy" id="2975278"/>
    <lineage>
        <taxon>Bacteria</taxon>
        <taxon>Pseudomonadati</taxon>
        <taxon>Planctomycetota</taxon>
        <taxon>Planctomycetia</taxon>
        <taxon>Gemmatales</taxon>
        <taxon>Gemmataceae</taxon>
        <taxon>Gemmata</taxon>
    </lineage>
</organism>
<accession>A0ABU5ETJ6</accession>
<dbReference type="EMBL" id="JAXBLV010000029">
    <property type="protein sequence ID" value="MDY3558406.1"/>
    <property type="molecule type" value="Genomic_DNA"/>
</dbReference>
<sequence>MTLADAFAVGSDITGPDGTVYKLRKPTLYEQGEFQRWLEQRAHDAVDRSTAPEDAKDRRHARIDTDAALGKYEFDGPYAMEALWTPAGLAKVVAIVCRDQGVTDELAERLVADQIKRIAAALLARASDDPKALAPLLGALGLPTDWLRSGPNEPSSSSSSTPRSTEPSPSSPDSPTTSSCSSTPSSAAPMG</sequence>
<protein>
    <submittedName>
        <fullName evidence="2">Uncharacterized protein</fullName>
    </submittedName>
</protein>
<reference evidence="3" key="1">
    <citation type="journal article" date="2023" name="Mar. Drugs">
        <title>Gemmata algarum, a Novel Planctomycete Isolated from an Algal Mat, Displays Antimicrobial Activity.</title>
        <authorList>
            <person name="Kumar G."/>
            <person name="Kallscheuer N."/>
            <person name="Kashif M."/>
            <person name="Ahamad S."/>
            <person name="Jagadeeshwari U."/>
            <person name="Pannikurungottu S."/>
            <person name="Haufschild T."/>
            <person name="Kabuu M."/>
            <person name="Sasikala C."/>
            <person name="Jogler C."/>
            <person name="Ramana C."/>
        </authorList>
    </citation>
    <scope>NUCLEOTIDE SEQUENCE [LARGE SCALE GENOMIC DNA]</scope>
    <source>
        <strain evidence="3">JC673</strain>
    </source>
</reference>
<keyword evidence="3" id="KW-1185">Reference proteome</keyword>